<gene>
    <name evidence="1" type="ORF">B0T23DRAFT_314597</name>
</gene>
<proteinExistence type="predicted"/>
<dbReference type="AlphaFoldDB" id="A0AAJ0IBS6"/>
<sequence length="95" mass="11055">QYLAVAPLHHKTLHLVGMCYNYTEYKYCAQGPRCRGGYGWVNSQGQSYAKSYAQFVRIRRCSNFERGYDCRQRRSLGPGSETKTSEETCLICRLW</sequence>
<protein>
    <submittedName>
        <fullName evidence="1">Uncharacterized protein</fullName>
    </submittedName>
</protein>
<dbReference type="RefSeq" id="XP_062694859.1">
    <property type="nucleotide sequence ID" value="XM_062834810.1"/>
</dbReference>
<accession>A0AAJ0IBS6</accession>
<organism evidence="1 2">
    <name type="scientific">Neurospora hispaniola</name>
    <dbReference type="NCBI Taxonomy" id="588809"/>
    <lineage>
        <taxon>Eukaryota</taxon>
        <taxon>Fungi</taxon>
        <taxon>Dikarya</taxon>
        <taxon>Ascomycota</taxon>
        <taxon>Pezizomycotina</taxon>
        <taxon>Sordariomycetes</taxon>
        <taxon>Sordariomycetidae</taxon>
        <taxon>Sordariales</taxon>
        <taxon>Sordariaceae</taxon>
        <taxon>Neurospora</taxon>
    </lineage>
</organism>
<dbReference type="EMBL" id="JAULSX010000003">
    <property type="protein sequence ID" value="KAK3495430.1"/>
    <property type="molecule type" value="Genomic_DNA"/>
</dbReference>
<name>A0AAJ0IBS6_9PEZI</name>
<dbReference type="GeneID" id="87872432"/>
<evidence type="ECO:0000313" key="2">
    <source>
        <dbReference type="Proteomes" id="UP001285908"/>
    </source>
</evidence>
<dbReference type="Proteomes" id="UP001285908">
    <property type="component" value="Unassembled WGS sequence"/>
</dbReference>
<feature type="non-terminal residue" evidence="1">
    <location>
        <position position="1"/>
    </location>
</feature>
<reference evidence="1 2" key="1">
    <citation type="journal article" date="2023" name="Mol. Phylogenet. Evol.">
        <title>Genome-scale phylogeny and comparative genomics of the fungal order Sordariales.</title>
        <authorList>
            <person name="Hensen N."/>
            <person name="Bonometti L."/>
            <person name="Westerberg I."/>
            <person name="Brannstrom I.O."/>
            <person name="Guillou S."/>
            <person name="Cros-Aarteil S."/>
            <person name="Calhoun S."/>
            <person name="Haridas S."/>
            <person name="Kuo A."/>
            <person name="Mondo S."/>
            <person name="Pangilinan J."/>
            <person name="Riley R."/>
            <person name="LaButti K."/>
            <person name="Andreopoulos B."/>
            <person name="Lipzen A."/>
            <person name="Chen C."/>
            <person name="Yan M."/>
            <person name="Daum C."/>
            <person name="Ng V."/>
            <person name="Clum A."/>
            <person name="Steindorff A."/>
            <person name="Ohm R.A."/>
            <person name="Martin F."/>
            <person name="Silar P."/>
            <person name="Natvig D.O."/>
            <person name="Lalanne C."/>
            <person name="Gautier V."/>
            <person name="Ament-Velasquez S.L."/>
            <person name="Kruys A."/>
            <person name="Hutchinson M.I."/>
            <person name="Powell A.J."/>
            <person name="Barry K."/>
            <person name="Miller A.N."/>
            <person name="Grigoriev I.V."/>
            <person name="Debuchy R."/>
            <person name="Gladieux P."/>
            <person name="Hiltunen Thoren M."/>
            <person name="Johannesson H."/>
        </authorList>
    </citation>
    <scope>NUCLEOTIDE SEQUENCE [LARGE SCALE GENOMIC DNA]</scope>
    <source>
        <strain evidence="1 2">FGSC 10403</strain>
    </source>
</reference>
<keyword evidence="2" id="KW-1185">Reference proteome</keyword>
<comment type="caution">
    <text evidence="1">The sequence shown here is derived from an EMBL/GenBank/DDBJ whole genome shotgun (WGS) entry which is preliminary data.</text>
</comment>
<evidence type="ECO:0000313" key="1">
    <source>
        <dbReference type="EMBL" id="KAK3495430.1"/>
    </source>
</evidence>